<feature type="non-terminal residue" evidence="5">
    <location>
        <position position="1"/>
    </location>
</feature>
<evidence type="ECO:0000313" key="5">
    <source>
        <dbReference type="EMBL" id="EPS73251.1"/>
    </source>
</evidence>
<keyword evidence="2 4" id="KW-0175">Coiled coil</keyword>
<dbReference type="GO" id="GO:0000149">
    <property type="term" value="F:SNARE binding"/>
    <property type="evidence" value="ECO:0007669"/>
    <property type="project" value="TreeGrafter"/>
</dbReference>
<evidence type="ECO:0000256" key="2">
    <source>
        <dbReference type="ARBA" id="ARBA00023054"/>
    </source>
</evidence>
<dbReference type="GO" id="GO:0008333">
    <property type="term" value="P:endosome to lysosome transport"/>
    <property type="evidence" value="ECO:0007669"/>
    <property type="project" value="TreeGrafter"/>
</dbReference>
<dbReference type="InterPro" id="IPR028119">
    <property type="entry name" value="Snapin/Pallidin/Snn1"/>
</dbReference>
<comment type="caution">
    <text evidence="5">The sequence shown here is derived from an EMBL/GenBank/DDBJ whole genome shotgun (WGS) entry which is preliminary data.</text>
</comment>
<dbReference type="Proteomes" id="UP000015453">
    <property type="component" value="Unassembled WGS sequence"/>
</dbReference>
<evidence type="ECO:0000256" key="3">
    <source>
        <dbReference type="ARBA" id="ARBA00033330"/>
    </source>
</evidence>
<gene>
    <name evidence="5" type="ORF">M569_01509</name>
</gene>
<dbReference type="GO" id="GO:0006886">
    <property type="term" value="P:intracellular protein transport"/>
    <property type="evidence" value="ECO:0007669"/>
    <property type="project" value="InterPro"/>
</dbReference>
<keyword evidence="6" id="KW-1185">Reference proteome</keyword>
<sequence>ADTDAGDRTDTVDETNTSCAVQSAVARSLSSLISSLLTDLDSRAGATACSQDQLTSALDRLTAELDVLLDDAPSPFMMQQATRICTVRSRVKALNTVLKSIQRRIDNMDQMLSSGTV</sequence>
<dbReference type="Pfam" id="PF14712">
    <property type="entry name" value="Snapin_Pallidin"/>
    <property type="match status" value="1"/>
</dbReference>
<dbReference type="PANTHER" id="PTHR31305">
    <property type="entry name" value="SNARE-ASSOCIATED PROTEIN SNAPIN"/>
    <property type="match status" value="1"/>
</dbReference>
<dbReference type="GO" id="GO:0099078">
    <property type="term" value="C:BORC complex"/>
    <property type="evidence" value="ECO:0007669"/>
    <property type="project" value="TreeGrafter"/>
</dbReference>
<organism evidence="5 6">
    <name type="scientific">Genlisea aurea</name>
    <dbReference type="NCBI Taxonomy" id="192259"/>
    <lineage>
        <taxon>Eukaryota</taxon>
        <taxon>Viridiplantae</taxon>
        <taxon>Streptophyta</taxon>
        <taxon>Embryophyta</taxon>
        <taxon>Tracheophyta</taxon>
        <taxon>Spermatophyta</taxon>
        <taxon>Magnoliopsida</taxon>
        <taxon>eudicotyledons</taxon>
        <taxon>Gunneridae</taxon>
        <taxon>Pentapetalae</taxon>
        <taxon>asterids</taxon>
        <taxon>lamiids</taxon>
        <taxon>Lamiales</taxon>
        <taxon>Lentibulariaceae</taxon>
        <taxon>Genlisea</taxon>
    </lineage>
</organism>
<dbReference type="PANTHER" id="PTHR31305:SF2">
    <property type="entry name" value="SNARE-ASSOCIATED PROTEIN SNAPIN"/>
    <property type="match status" value="1"/>
</dbReference>
<evidence type="ECO:0000313" key="6">
    <source>
        <dbReference type="Proteomes" id="UP000015453"/>
    </source>
</evidence>
<dbReference type="GO" id="GO:0031083">
    <property type="term" value="C:BLOC-1 complex"/>
    <property type="evidence" value="ECO:0007669"/>
    <property type="project" value="InterPro"/>
</dbReference>
<accession>S8D722</accession>
<dbReference type="OrthoDB" id="5399166at2759"/>
<dbReference type="GO" id="GO:0007040">
    <property type="term" value="P:lysosome organization"/>
    <property type="evidence" value="ECO:0007669"/>
    <property type="project" value="TreeGrafter"/>
</dbReference>
<evidence type="ECO:0000256" key="1">
    <source>
        <dbReference type="ARBA" id="ARBA00006111"/>
    </source>
</evidence>
<protein>
    <recommendedName>
        <fullName evidence="3">Biogenesis of lysosome-related organelles complex 1 subunit 7</fullName>
    </recommendedName>
</protein>
<feature type="coiled-coil region" evidence="4">
    <location>
        <begin position="51"/>
        <end position="111"/>
    </location>
</feature>
<feature type="non-terminal residue" evidence="5">
    <location>
        <position position="117"/>
    </location>
</feature>
<evidence type="ECO:0000256" key="4">
    <source>
        <dbReference type="SAM" id="Coils"/>
    </source>
</evidence>
<reference evidence="5 6" key="1">
    <citation type="journal article" date="2013" name="BMC Genomics">
        <title>The miniature genome of a carnivorous plant Genlisea aurea contains a low number of genes and short non-coding sequences.</title>
        <authorList>
            <person name="Leushkin E.V."/>
            <person name="Sutormin R.A."/>
            <person name="Nabieva E.R."/>
            <person name="Penin A.A."/>
            <person name="Kondrashov A.S."/>
            <person name="Logacheva M.D."/>
        </authorList>
    </citation>
    <scope>NUCLEOTIDE SEQUENCE [LARGE SCALE GENOMIC DNA]</scope>
</reference>
<dbReference type="InterPro" id="IPR017246">
    <property type="entry name" value="Snapin"/>
</dbReference>
<name>S8D722_9LAMI</name>
<proteinExistence type="inferred from homology"/>
<dbReference type="GO" id="GO:0032418">
    <property type="term" value="P:lysosome localization"/>
    <property type="evidence" value="ECO:0007669"/>
    <property type="project" value="TreeGrafter"/>
</dbReference>
<comment type="similarity">
    <text evidence="1">Belongs to the SNAPIN family.</text>
</comment>
<dbReference type="EMBL" id="AUSU01000502">
    <property type="protein sequence ID" value="EPS73251.1"/>
    <property type="molecule type" value="Genomic_DNA"/>
</dbReference>
<dbReference type="AlphaFoldDB" id="S8D722"/>